<protein>
    <submittedName>
        <fullName evidence="2">Uncharacterized protein LOC113852983</fullName>
    </submittedName>
</protein>
<dbReference type="KEGG" id="aprc:113852983"/>
<dbReference type="Proteomes" id="UP000694853">
    <property type="component" value="Unplaced"/>
</dbReference>
<keyword evidence="1" id="KW-1185">Reference proteome</keyword>
<dbReference type="GeneID" id="113852983"/>
<accession>A0A8B8K7J2</accession>
<reference evidence="1" key="1">
    <citation type="journal article" date="2019" name="Toxins">
        <title>Detection of Abrin-Like and Prepropulchellin-Like Toxin Genes and Transcripts Using Whole Genome Sequencing and Full-Length Transcript Sequencing of Abrus precatorius.</title>
        <authorList>
            <person name="Hovde B.T."/>
            <person name="Daligault H.E."/>
            <person name="Hanschen E.R."/>
            <person name="Kunde Y.A."/>
            <person name="Johnson M.B."/>
            <person name="Starkenburg S.R."/>
            <person name="Johnson S.L."/>
        </authorList>
    </citation>
    <scope>NUCLEOTIDE SEQUENCE [LARGE SCALE GENOMIC DNA]</scope>
</reference>
<dbReference type="RefSeq" id="XP_027339214.1">
    <property type="nucleotide sequence ID" value="XM_027483413.1"/>
</dbReference>
<evidence type="ECO:0000313" key="2">
    <source>
        <dbReference type="RefSeq" id="XP_027339214.1"/>
    </source>
</evidence>
<dbReference type="AlphaFoldDB" id="A0A8B8K7J2"/>
<dbReference type="PANTHER" id="PTHR14791">
    <property type="entry name" value="BOMB/KIRA PROTEINS"/>
    <property type="match status" value="1"/>
</dbReference>
<evidence type="ECO:0000313" key="1">
    <source>
        <dbReference type="Proteomes" id="UP000694853"/>
    </source>
</evidence>
<organism evidence="1 2">
    <name type="scientific">Abrus precatorius</name>
    <name type="common">Indian licorice</name>
    <name type="synonym">Glycine abrus</name>
    <dbReference type="NCBI Taxonomy" id="3816"/>
    <lineage>
        <taxon>Eukaryota</taxon>
        <taxon>Viridiplantae</taxon>
        <taxon>Streptophyta</taxon>
        <taxon>Embryophyta</taxon>
        <taxon>Tracheophyta</taxon>
        <taxon>Spermatophyta</taxon>
        <taxon>Magnoliopsida</taxon>
        <taxon>eudicotyledons</taxon>
        <taxon>Gunneridae</taxon>
        <taxon>Pentapetalae</taxon>
        <taxon>rosids</taxon>
        <taxon>fabids</taxon>
        <taxon>Fabales</taxon>
        <taxon>Fabaceae</taxon>
        <taxon>Papilionoideae</taxon>
        <taxon>50 kb inversion clade</taxon>
        <taxon>NPAAA clade</taxon>
        <taxon>indigoferoid/millettioid clade</taxon>
        <taxon>Abreae</taxon>
        <taxon>Abrus</taxon>
    </lineage>
</organism>
<reference evidence="2" key="2">
    <citation type="submission" date="2025-08" db="UniProtKB">
        <authorList>
            <consortium name="RefSeq"/>
        </authorList>
    </citation>
    <scope>IDENTIFICATION</scope>
    <source>
        <tissue evidence="2">Young leaves</tissue>
    </source>
</reference>
<dbReference type="InterPro" id="IPR051105">
    <property type="entry name" value="WWC/KIBRA_Hippo_Reg"/>
</dbReference>
<proteinExistence type="predicted"/>
<dbReference type="OrthoDB" id="1424894at2759"/>
<dbReference type="PANTHER" id="PTHR14791:SF42">
    <property type="entry name" value="F16L1.2 PROTEIN"/>
    <property type="match status" value="1"/>
</dbReference>
<gene>
    <name evidence="2" type="primary">LOC113852983</name>
</gene>
<name>A0A8B8K7J2_ABRPR</name>
<sequence>MVSFHIALPESPKAEIHAEFEASSKKRKWEDPFAEEFFNNQASLKKRKPVFDIELHPETPFSSDKWHQYLSIQSGQIQLCNTRVSRTTTEDPSDNMSLDLELNLTCESLRKKEDTYDHISDQKQSSGPLGGLSERDDLFIESSKCKNDSDGTIRSPTGLSSEGDYKEMVATVCMRCHMLVMLCKSSPSCPNCKFMHPPDQSPSKFLKRRCSLFC</sequence>